<feature type="coiled-coil region" evidence="2">
    <location>
        <begin position="150"/>
        <end position="254"/>
    </location>
</feature>
<evidence type="ECO:0000313" key="4">
    <source>
        <dbReference type="EMBL" id="VEL24931.1"/>
    </source>
</evidence>
<dbReference type="OrthoDB" id="312459at2759"/>
<reference evidence="4" key="1">
    <citation type="submission" date="2018-11" db="EMBL/GenBank/DDBJ databases">
        <authorList>
            <consortium name="Pathogen Informatics"/>
        </authorList>
    </citation>
    <scope>NUCLEOTIDE SEQUENCE</scope>
</reference>
<accession>A0A448X0R3</accession>
<dbReference type="PANTHER" id="PTHR45615:SF40">
    <property type="entry name" value="MYOSIN HEAVY CHAIN, NON-MUSCLE"/>
    <property type="match status" value="1"/>
</dbReference>
<dbReference type="GO" id="GO:0051015">
    <property type="term" value="F:actin filament binding"/>
    <property type="evidence" value="ECO:0007669"/>
    <property type="project" value="TreeGrafter"/>
</dbReference>
<evidence type="ECO:0000259" key="3">
    <source>
        <dbReference type="Pfam" id="PF01576"/>
    </source>
</evidence>
<proteinExistence type="predicted"/>
<protein>
    <recommendedName>
        <fullName evidence="3">Myosin tail domain-containing protein</fullName>
    </recommendedName>
</protein>
<dbReference type="GO" id="GO:0032982">
    <property type="term" value="C:myosin filament"/>
    <property type="evidence" value="ECO:0007669"/>
    <property type="project" value="TreeGrafter"/>
</dbReference>
<feature type="coiled-coil region" evidence="2">
    <location>
        <begin position="60"/>
        <end position="91"/>
    </location>
</feature>
<dbReference type="Pfam" id="PF01576">
    <property type="entry name" value="Myosin_tail_1"/>
    <property type="match status" value="2"/>
</dbReference>
<name>A0A448X0R3_9PLAT</name>
<comment type="caution">
    <text evidence="4">The sequence shown here is derived from an EMBL/GenBank/DDBJ whole genome shotgun (WGS) entry which is preliminary data.</text>
</comment>
<feature type="domain" description="Myosin tail" evidence="3">
    <location>
        <begin position="35"/>
        <end position="111"/>
    </location>
</feature>
<evidence type="ECO:0000313" key="5">
    <source>
        <dbReference type="Proteomes" id="UP000784294"/>
    </source>
</evidence>
<evidence type="ECO:0000256" key="2">
    <source>
        <dbReference type="SAM" id="Coils"/>
    </source>
</evidence>
<sequence>MKVSHIFGVATNFRLINYDESTLLTGRKCVHIPQVEAELEEMADRLEEQGGATAQQVDLNKKREAEMMKLKRDLEDARLQNEQQIAAMRKKQGDSVNELSDQLDQSNKARTRQVENSPFVDLIPFQQLMLSSATLVPSAEKERNDLKGVIEDLHAQIEQLSKGKINAEKTVKTLDCQVIELTSKLDESNQQLSEFSSSKSRSSQEVADLIRQLEEAESQISQLTKLKLQLAGQVDEARKNLEDESRIKAKLNGEVRGLTGDLDSLRESLEE</sequence>
<dbReference type="GO" id="GO:0016460">
    <property type="term" value="C:myosin II complex"/>
    <property type="evidence" value="ECO:0007669"/>
    <property type="project" value="TreeGrafter"/>
</dbReference>
<dbReference type="PANTHER" id="PTHR45615">
    <property type="entry name" value="MYOSIN HEAVY CHAIN, NON-MUSCLE"/>
    <property type="match status" value="1"/>
</dbReference>
<dbReference type="InterPro" id="IPR002928">
    <property type="entry name" value="Myosin_tail"/>
</dbReference>
<dbReference type="Gene3D" id="1.20.5.340">
    <property type="match status" value="2"/>
</dbReference>
<feature type="non-terminal residue" evidence="4">
    <location>
        <position position="1"/>
    </location>
</feature>
<dbReference type="GO" id="GO:0005737">
    <property type="term" value="C:cytoplasm"/>
    <property type="evidence" value="ECO:0007669"/>
    <property type="project" value="TreeGrafter"/>
</dbReference>
<dbReference type="AlphaFoldDB" id="A0A448X0R3"/>
<gene>
    <name evidence="4" type="ORF">PXEA_LOCUS18371</name>
</gene>
<dbReference type="EMBL" id="CAAALY010070674">
    <property type="protein sequence ID" value="VEL24931.1"/>
    <property type="molecule type" value="Genomic_DNA"/>
</dbReference>
<organism evidence="4 5">
    <name type="scientific">Protopolystoma xenopodis</name>
    <dbReference type="NCBI Taxonomy" id="117903"/>
    <lineage>
        <taxon>Eukaryota</taxon>
        <taxon>Metazoa</taxon>
        <taxon>Spiralia</taxon>
        <taxon>Lophotrochozoa</taxon>
        <taxon>Platyhelminthes</taxon>
        <taxon>Monogenea</taxon>
        <taxon>Polyopisthocotylea</taxon>
        <taxon>Polystomatidea</taxon>
        <taxon>Polystomatidae</taxon>
        <taxon>Protopolystoma</taxon>
    </lineage>
</organism>
<dbReference type="Proteomes" id="UP000784294">
    <property type="component" value="Unassembled WGS sequence"/>
</dbReference>
<feature type="domain" description="Myosin tail" evidence="3">
    <location>
        <begin position="138"/>
        <end position="271"/>
    </location>
</feature>
<keyword evidence="1 2" id="KW-0175">Coiled coil</keyword>
<keyword evidence="5" id="KW-1185">Reference proteome</keyword>
<dbReference type="GO" id="GO:0000146">
    <property type="term" value="F:microfilament motor activity"/>
    <property type="evidence" value="ECO:0007669"/>
    <property type="project" value="TreeGrafter"/>
</dbReference>
<evidence type="ECO:0000256" key="1">
    <source>
        <dbReference type="ARBA" id="ARBA00023054"/>
    </source>
</evidence>
<dbReference type="SUPFAM" id="SSF90257">
    <property type="entry name" value="Myosin rod fragments"/>
    <property type="match status" value="1"/>
</dbReference>